<evidence type="ECO:0000313" key="3">
    <source>
        <dbReference type="Proteomes" id="UP000008141"/>
    </source>
</evidence>
<accession>E1Z9E2</accession>
<feature type="compositionally biased region" description="Basic and acidic residues" evidence="1">
    <location>
        <begin position="149"/>
        <end position="159"/>
    </location>
</feature>
<feature type="compositionally biased region" description="Low complexity" evidence="1">
    <location>
        <begin position="65"/>
        <end position="81"/>
    </location>
</feature>
<name>E1Z9E2_CHLVA</name>
<dbReference type="GeneID" id="17356857"/>
<dbReference type="EMBL" id="GL433839">
    <property type="protein sequence ID" value="EFN57763.1"/>
    <property type="molecule type" value="Genomic_DNA"/>
</dbReference>
<dbReference type="InParanoid" id="E1Z9E2"/>
<feature type="region of interest" description="Disordered" evidence="1">
    <location>
        <begin position="132"/>
        <end position="240"/>
    </location>
</feature>
<feature type="region of interest" description="Disordered" evidence="1">
    <location>
        <begin position="1"/>
        <end position="96"/>
    </location>
</feature>
<dbReference type="Proteomes" id="UP000008141">
    <property type="component" value="Unassembled WGS sequence"/>
</dbReference>
<evidence type="ECO:0000313" key="2">
    <source>
        <dbReference type="EMBL" id="EFN57763.1"/>
    </source>
</evidence>
<organism evidence="3">
    <name type="scientific">Chlorella variabilis</name>
    <name type="common">Green alga</name>
    <dbReference type="NCBI Taxonomy" id="554065"/>
    <lineage>
        <taxon>Eukaryota</taxon>
        <taxon>Viridiplantae</taxon>
        <taxon>Chlorophyta</taxon>
        <taxon>core chlorophytes</taxon>
        <taxon>Trebouxiophyceae</taxon>
        <taxon>Chlorellales</taxon>
        <taxon>Chlorellaceae</taxon>
        <taxon>Chlorella clade</taxon>
        <taxon>Chlorella</taxon>
    </lineage>
</organism>
<dbReference type="AlphaFoldDB" id="E1Z9E2"/>
<keyword evidence="3" id="KW-1185">Reference proteome</keyword>
<feature type="compositionally biased region" description="Basic and acidic residues" evidence="1">
    <location>
        <begin position="17"/>
        <end position="26"/>
    </location>
</feature>
<proteinExistence type="predicted"/>
<dbReference type="KEGG" id="cvr:CHLNCDRAFT_143071"/>
<feature type="compositionally biased region" description="Basic and acidic residues" evidence="1">
    <location>
        <begin position="213"/>
        <end position="230"/>
    </location>
</feature>
<feature type="compositionally biased region" description="Polar residues" evidence="1">
    <location>
        <begin position="40"/>
        <end position="51"/>
    </location>
</feature>
<protein>
    <submittedName>
        <fullName evidence="2">Expressed protein</fullName>
    </submittedName>
</protein>
<gene>
    <name evidence="2" type="ORF">CHLNCDRAFT_143071</name>
</gene>
<dbReference type="RefSeq" id="XP_005849865.1">
    <property type="nucleotide sequence ID" value="XM_005849803.1"/>
</dbReference>
<reference evidence="2 3" key="1">
    <citation type="journal article" date="2010" name="Plant Cell">
        <title>The Chlorella variabilis NC64A genome reveals adaptation to photosymbiosis, coevolution with viruses, and cryptic sex.</title>
        <authorList>
            <person name="Blanc G."/>
            <person name="Duncan G."/>
            <person name="Agarkova I."/>
            <person name="Borodovsky M."/>
            <person name="Gurnon J."/>
            <person name="Kuo A."/>
            <person name="Lindquist E."/>
            <person name="Lucas S."/>
            <person name="Pangilinan J."/>
            <person name="Polle J."/>
            <person name="Salamov A."/>
            <person name="Terry A."/>
            <person name="Yamada T."/>
            <person name="Dunigan D.D."/>
            <person name="Grigoriev I.V."/>
            <person name="Claverie J.M."/>
            <person name="Van Etten J.L."/>
        </authorList>
    </citation>
    <scope>NUCLEOTIDE SEQUENCE [LARGE SCALE GENOMIC DNA]</scope>
    <source>
        <strain evidence="2 3">NC64A</strain>
    </source>
</reference>
<dbReference type="OrthoDB" id="10540252at2759"/>
<sequence>MAQDRPSPYEATHLPQRKREVSDKPGTHQWSSEDYEASAQARNATRLQQAWSGRPFATDDDDSSRASSRPGSVAGSDGGSSHHLHHQGHVAPAGKVGSTTIDAEVYSSALAASAAAKQQRYTAAASAPTPFAVRAGEGGMAGVPSGEAYHYHKPERAEPAAKVGDGGYHYHKPQQVEPAGKVGAIAGSDRRQNRPSDQAEASGKVGGGGWDKQAAEDACRQRDVEKEKARSRNWGTFQIG</sequence>
<evidence type="ECO:0000256" key="1">
    <source>
        <dbReference type="SAM" id="MobiDB-lite"/>
    </source>
</evidence>